<reference evidence="3" key="2">
    <citation type="submission" date="2025-08" db="UniProtKB">
        <authorList>
            <consortium name="RefSeq"/>
        </authorList>
    </citation>
    <scope>IDENTIFICATION</scope>
    <source>
        <strain evidence="3">S238N-H82</strain>
        <tissue evidence="3">Testes</tissue>
    </source>
</reference>
<dbReference type="PANTHER" id="PTHR47829:SF1">
    <property type="entry name" value="HAD FAMILY PHOSPHATASE"/>
    <property type="match status" value="1"/>
</dbReference>
<reference evidence="2" key="1">
    <citation type="journal article" date="2020" name="Nat. Ecol. Evol.">
        <title>Deeply conserved synteny resolves early events in vertebrate evolution.</title>
        <authorList>
            <person name="Simakov O."/>
            <person name="Marletaz F."/>
            <person name="Yue J.X."/>
            <person name="O'Connell B."/>
            <person name="Jenkins J."/>
            <person name="Brandt A."/>
            <person name="Calef R."/>
            <person name="Tung C.H."/>
            <person name="Huang T.K."/>
            <person name="Schmutz J."/>
            <person name="Satoh N."/>
            <person name="Yu J.K."/>
            <person name="Putnam N.H."/>
            <person name="Green R.E."/>
            <person name="Rokhsar D.S."/>
        </authorList>
    </citation>
    <scope>NUCLEOTIDE SEQUENCE [LARGE SCALE GENOMIC DNA]</scope>
    <source>
        <strain evidence="2">S238N-H82</strain>
    </source>
</reference>
<gene>
    <name evidence="3" type="primary">LOC118420112</name>
</gene>
<dbReference type="RefSeq" id="XP_035682708.1">
    <property type="nucleotide sequence ID" value="XM_035826815.1"/>
</dbReference>
<accession>A0A9J7LH80</accession>
<dbReference type="CDD" id="cd02603">
    <property type="entry name" value="HAD_sEH-N_like"/>
    <property type="match status" value="1"/>
</dbReference>
<dbReference type="AlphaFoldDB" id="A0A9J7LH80"/>
<organism evidence="2 3">
    <name type="scientific">Branchiostoma floridae</name>
    <name type="common">Florida lancelet</name>
    <name type="synonym">Amphioxus</name>
    <dbReference type="NCBI Taxonomy" id="7739"/>
    <lineage>
        <taxon>Eukaryota</taxon>
        <taxon>Metazoa</taxon>
        <taxon>Chordata</taxon>
        <taxon>Cephalochordata</taxon>
        <taxon>Leptocardii</taxon>
        <taxon>Amphioxiformes</taxon>
        <taxon>Branchiostomatidae</taxon>
        <taxon>Branchiostoma</taxon>
    </lineage>
</organism>
<dbReference type="InterPro" id="IPR011945">
    <property type="entry name" value="HAD-SF_ppase_IA/epoxid_hydro_N"/>
</dbReference>
<evidence type="ECO:0000313" key="3">
    <source>
        <dbReference type="RefSeq" id="XP_035682708.1"/>
    </source>
</evidence>
<dbReference type="NCBIfam" id="TIGR01509">
    <property type="entry name" value="HAD-SF-IA-v3"/>
    <property type="match status" value="1"/>
</dbReference>
<dbReference type="Gene3D" id="1.10.150.240">
    <property type="entry name" value="Putative phosphatase, domain 2"/>
    <property type="match status" value="1"/>
</dbReference>
<dbReference type="SUPFAM" id="SSF56784">
    <property type="entry name" value="HAD-like"/>
    <property type="match status" value="1"/>
</dbReference>
<keyword evidence="2" id="KW-1185">Reference proteome</keyword>
<dbReference type="InterPro" id="IPR036412">
    <property type="entry name" value="HAD-like_sf"/>
</dbReference>
<dbReference type="InterPro" id="IPR023214">
    <property type="entry name" value="HAD_sf"/>
</dbReference>
<name>A0A9J7LH80_BRAFL</name>
<dbReference type="SFLD" id="SFLDG01129">
    <property type="entry name" value="C1.5:_HAD__Beta-PGM__Phosphata"/>
    <property type="match status" value="1"/>
</dbReference>
<sequence>MLRLACAVRVTVCSLGGKGLAGRTVAASGVNVQVQRTAAAMPSAKKKAVIFDMGGVLVTPPQWAINSYEKSLGLPRMFIQGVMMKGMPDNAFSQLERGELTLSQFFSAFTAELQQAAGEAGMELPADFSTQEMFEKMQGGEVVGVMVRAVRNLRKHGKMQEREEVGVMIRAVRNLRKHGVKTCILTNNWVDDTPGREGRAASMLFFRRLFDHVVESCRVGLRKPSPEIFHLTCRRVGVQPQEAVFLDDIGTNLKSARQLGITTILVRDFDKAVRELEEAVGLELTRFPPPAVACKPEEVPHCYITLKTGIKLHYVDVGDGPVVILHKTWSHQQKSRRTTVKGWEHKQKSLP</sequence>
<dbReference type="OrthoDB" id="408373at2759"/>
<dbReference type="Proteomes" id="UP000001554">
    <property type="component" value="Chromosome 7"/>
</dbReference>
<evidence type="ECO:0000256" key="1">
    <source>
        <dbReference type="ARBA" id="ARBA00022990"/>
    </source>
</evidence>
<evidence type="ECO:0000313" key="2">
    <source>
        <dbReference type="Proteomes" id="UP000001554"/>
    </source>
</evidence>
<protein>
    <submittedName>
        <fullName evidence="3">Bifunctional epoxide hydrolase 2-like</fullName>
    </submittedName>
</protein>
<dbReference type="Pfam" id="PF00702">
    <property type="entry name" value="Hydrolase"/>
    <property type="match status" value="1"/>
</dbReference>
<dbReference type="InterPro" id="IPR006439">
    <property type="entry name" value="HAD-SF_hydro_IA"/>
</dbReference>
<dbReference type="SFLD" id="SFLDS00003">
    <property type="entry name" value="Haloacid_Dehalogenase"/>
    <property type="match status" value="1"/>
</dbReference>
<dbReference type="KEGG" id="bfo:118420112"/>
<dbReference type="Gene3D" id="3.40.50.1000">
    <property type="entry name" value="HAD superfamily/HAD-like"/>
    <property type="match status" value="1"/>
</dbReference>
<dbReference type="NCBIfam" id="TIGR02247">
    <property type="entry name" value="HAD-1A3-hyp"/>
    <property type="match status" value="1"/>
</dbReference>
<dbReference type="InterPro" id="IPR023198">
    <property type="entry name" value="PGP-like_dom2"/>
</dbReference>
<dbReference type="OMA" id="PPAVACK"/>
<proteinExistence type="predicted"/>
<dbReference type="PRINTS" id="PR00413">
    <property type="entry name" value="HADHALOGNASE"/>
</dbReference>
<dbReference type="InterPro" id="IPR052898">
    <property type="entry name" value="ACAD10-like"/>
</dbReference>
<dbReference type="GeneID" id="118420112"/>
<keyword evidence="1" id="KW-0007">Acetylation</keyword>
<dbReference type="PANTHER" id="PTHR47829">
    <property type="entry name" value="HYDROLASE, PUTATIVE (AFU_ORTHOLOGUE AFUA_1G12880)-RELATED"/>
    <property type="match status" value="1"/>
</dbReference>